<feature type="domain" description="Integrase SAM-like N-terminal" evidence="2">
    <location>
        <begin position="40"/>
        <end position="107"/>
    </location>
</feature>
<accession>A0A7Z7NJR3</accession>
<evidence type="ECO:0000313" key="4">
    <source>
        <dbReference type="Proteomes" id="UP000234345"/>
    </source>
</evidence>
<dbReference type="EMBL" id="OCZC01000085">
    <property type="protein sequence ID" value="SOO26587.1"/>
    <property type="molecule type" value="Genomic_DNA"/>
</dbReference>
<organism evidence="3 4">
    <name type="scientific">Xanthomonas campestris pv. phaseoli</name>
    <dbReference type="NCBI Taxonomy" id="317013"/>
    <lineage>
        <taxon>Bacteria</taxon>
        <taxon>Pseudomonadati</taxon>
        <taxon>Pseudomonadota</taxon>
        <taxon>Gammaproteobacteria</taxon>
        <taxon>Lysobacterales</taxon>
        <taxon>Lysobacteraceae</taxon>
        <taxon>Xanthomonas</taxon>
    </lineage>
</organism>
<dbReference type="Pfam" id="PF13495">
    <property type="entry name" value="Phage_int_SAM_4"/>
    <property type="match status" value="1"/>
</dbReference>
<dbReference type="AlphaFoldDB" id="A0A7Z7NJR3"/>
<dbReference type="GO" id="GO:0015074">
    <property type="term" value="P:DNA integration"/>
    <property type="evidence" value="ECO:0007669"/>
    <property type="project" value="InterPro"/>
</dbReference>
<comment type="caution">
    <text evidence="3">The sequence shown here is derived from an EMBL/GenBank/DDBJ whole genome shotgun (WGS) entry which is preliminary data.</text>
</comment>
<proteinExistence type="predicted"/>
<protein>
    <submittedName>
        <fullName evidence="3">Phage-related integrase (Modular protein)</fullName>
    </submittedName>
</protein>
<name>A0A7Z7NJR3_XANCH</name>
<evidence type="ECO:0000259" key="2">
    <source>
        <dbReference type="Pfam" id="PF13495"/>
    </source>
</evidence>
<keyword evidence="1" id="KW-0238">DNA-binding</keyword>
<evidence type="ECO:0000256" key="1">
    <source>
        <dbReference type="ARBA" id="ARBA00023125"/>
    </source>
</evidence>
<sequence length="196" mass="22310">MPNSNRLSRHCCWLRYPTFEQANELHPWRCRRNDAPDPKLLDQVRGRLRLHHYCLRTEQAYVSWIRRFILANGQRHPGQMRQVEGEAFLTELATRGQVSAGTQDVARLLTMLEGTCRLVAGLLYGRGCGCWNACACGPRRWTWFAAKLWCATAGAQSICGTQSAGRAQPSGWWRGTCGASDAVIERLPPRYRHRVL</sequence>
<dbReference type="GO" id="GO:0003677">
    <property type="term" value="F:DNA binding"/>
    <property type="evidence" value="ECO:0007669"/>
    <property type="project" value="UniProtKB-KW"/>
</dbReference>
<gene>
    <name evidence="3" type="ORF">XFF6991_570152</name>
</gene>
<dbReference type="Proteomes" id="UP000234345">
    <property type="component" value="Unassembled WGS sequence"/>
</dbReference>
<reference evidence="3 4" key="1">
    <citation type="submission" date="2017-10" db="EMBL/GenBank/DDBJ databases">
        <authorList>
            <person name="Regsiter A."/>
            <person name="William W."/>
        </authorList>
    </citation>
    <scope>NUCLEOTIDE SEQUENCE [LARGE SCALE GENOMIC DNA]</scope>
    <source>
        <strain evidence="3 4">CFBP6991</strain>
    </source>
</reference>
<dbReference type="InterPro" id="IPR004107">
    <property type="entry name" value="Integrase_SAM-like_N"/>
</dbReference>
<evidence type="ECO:0000313" key="3">
    <source>
        <dbReference type="EMBL" id="SOO26587.1"/>
    </source>
</evidence>
<dbReference type="InterPro" id="IPR010998">
    <property type="entry name" value="Integrase_recombinase_N"/>
</dbReference>
<dbReference type="Gene3D" id="1.10.150.130">
    <property type="match status" value="1"/>
</dbReference>